<evidence type="ECO:0000256" key="1">
    <source>
        <dbReference type="ARBA" id="ARBA00006739"/>
    </source>
</evidence>
<dbReference type="RefSeq" id="WP_141483299.1">
    <property type="nucleotide sequence ID" value="NZ_VICD02000312.1"/>
</dbReference>
<gene>
    <name evidence="5" type="ORF">FKV24_017515</name>
</gene>
<proteinExistence type="inferred from homology"/>
<reference evidence="5 6" key="1">
    <citation type="submission" date="2019-10" db="EMBL/GenBank/DDBJ databases">
        <title>Lysobacter alkalisoli sp. nov., isolated from saline-alkaline soil.</title>
        <authorList>
            <person name="Sun J.-Q."/>
        </authorList>
    </citation>
    <scope>NUCLEOTIDE SEQUENCE [LARGE SCALE GENOMIC DNA]</scope>
    <source>
        <strain evidence="5 6">KCTC 42381</strain>
    </source>
</reference>
<dbReference type="Gene3D" id="3.90.550.10">
    <property type="entry name" value="Spore Coat Polysaccharide Biosynthesis Protein SpsA, Chain A"/>
    <property type="match status" value="1"/>
</dbReference>
<evidence type="ECO:0000313" key="5">
    <source>
        <dbReference type="EMBL" id="KAB8164496.1"/>
    </source>
</evidence>
<keyword evidence="3 5" id="KW-0808">Transferase</keyword>
<accession>A0A507ZU20</accession>
<dbReference type="PANTHER" id="PTHR43179">
    <property type="entry name" value="RHAMNOSYLTRANSFERASE WBBL"/>
    <property type="match status" value="1"/>
</dbReference>
<dbReference type="InterPro" id="IPR029044">
    <property type="entry name" value="Nucleotide-diphossugar_trans"/>
</dbReference>
<name>A0A507ZU20_9GAMM</name>
<dbReference type="Pfam" id="PF00535">
    <property type="entry name" value="Glycos_transf_2"/>
    <property type="match status" value="1"/>
</dbReference>
<comment type="caution">
    <text evidence="5">The sequence shown here is derived from an EMBL/GenBank/DDBJ whole genome shotgun (WGS) entry which is preliminary data.</text>
</comment>
<evidence type="ECO:0000256" key="3">
    <source>
        <dbReference type="ARBA" id="ARBA00022679"/>
    </source>
</evidence>
<keyword evidence="2" id="KW-0328">Glycosyltransferase</keyword>
<dbReference type="Proteomes" id="UP000320431">
    <property type="component" value="Unassembled WGS sequence"/>
</dbReference>
<dbReference type="GO" id="GO:0016757">
    <property type="term" value="F:glycosyltransferase activity"/>
    <property type="evidence" value="ECO:0007669"/>
    <property type="project" value="UniProtKB-KW"/>
</dbReference>
<sequence>MKSFGLIFVLYCPSPEFVRNLDRARAICPTVVAVDNSPQPDPALHERLRQGGTTVIDNRNRGGLAGAYNRGAEALLARDCEVIFLLDQDSDIDASFFAGMMHACAGLDSDAFLIGPKIHEINLGKCMPAIPPGRRFPRPRRIDDEVEGLFPTLFIISSGTALSAPAYRRLGAFREDYFIEYIDIEYGLRASSQGVPVYMNAAVTMRQTTGHIVRHGKLFTTHHAAWRRYYGARNAVHALGLYRSRWALHWISGLLALHQSLCVTLFEGDKLRKLVAIGCGYLDGLFGRLGPFEHRHPRIFAFCTGTPRDRAATDAASADGAPPTAEQEP</sequence>
<feature type="domain" description="Glycosyltransferase 2-like" evidence="4">
    <location>
        <begin position="31"/>
        <end position="158"/>
    </location>
</feature>
<dbReference type="EMBL" id="VICD02000312">
    <property type="protein sequence ID" value="KAB8164496.1"/>
    <property type="molecule type" value="Genomic_DNA"/>
</dbReference>
<dbReference type="AlphaFoldDB" id="A0A507ZU20"/>
<evidence type="ECO:0000256" key="2">
    <source>
        <dbReference type="ARBA" id="ARBA00022676"/>
    </source>
</evidence>
<comment type="similarity">
    <text evidence="1">Belongs to the glycosyltransferase 2 family.</text>
</comment>
<dbReference type="SUPFAM" id="SSF53448">
    <property type="entry name" value="Nucleotide-diphospho-sugar transferases"/>
    <property type="match status" value="1"/>
</dbReference>
<dbReference type="PANTHER" id="PTHR43179:SF12">
    <property type="entry name" value="GALACTOFURANOSYLTRANSFERASE GLFT2"/>
    <property type="match status" value="1"/>
</dbReference>
<dbReference type="InterPro" id="IPR001173">
    <property type="entry name" value="Glyco_trans_2-like"/>
</dbReference>
<evidence type="ECO:0000259" key="4">
    <source>
        <dbReference type="Pfam" id="PF00535"/>
    </source>
</evidence>
<protein>
    <submittedName>
        <fullName evidence="5">Glycosyltransferase</fullName>
    </submittedName>
</protein>
<evidence type="ECO:0000313" key="6">
    <source>
        <dbReference type="Proteomes" id="UP000320431"/>
    </source>
</evidence>
<organism evidence="5 6">
    <name type="scientific">Marilutibacter maris</name>
    <dbReference type="NCBI Taxonomy" id="1605891"/>
    <lineage>
        <taxon>Bacteria</taxon>
        <taxon>Pseudomonadati</taxon>
        <taxon>Pseudomonadota</taxon>
        <taxon>Gammaproteobacteria</taxon>
        <taxon>Lysobacterales</taxon>
        <taxon>Lysobacteraceae</taxon>
        <taxon>Marilutibacter</taxon>
    </lineage>
</organism>